<dbReference type="Pfam" id="PF02366">
    <property type="entry name" value="PMT"/>
    <property type="match status" value="1"/>
</dbReference>
<evidence type="ECO:0000256" key="3">
    <source>
        <dbReference type="ARBA" id="ARBA00022676"/>
    </source>
</evidence>
<dbReference type="RefSeq" id="WP_214519275.1">
    <property type="nucleotide sequence ID" value="NZ_CP104934.1"/>
</dbReference>
<comment type="caution">
    <text evidence="10">The sequence shown here is derived from an EMBL/GenBank/DDBJ whole genome shotgun (WGS) entry which is preliminary data.</text>
</comment>
<keyword evidence="5 8" id="KW-0812">Transmembrane</keyword>
<feature type="transmembrane region" description="Helical" evidence="8">
    <location>
        <begin position="337"/>
        <end position="355"/>
    </location>
</feature>
<proteinExistence type="predicted"/>
<dbReference type="PANTHER" id="PTHR33908">
    <property type="entry name" value="MANNOSYLTRANSFERASE YKCB-RELATED"/>
    <property type="match status" value="1"/>
</dbReference>
<evidence type="ECO:0000256" key="7">
    <source>
        <dbReference type="ARBA" id="ARBA00023136"/>
    </source>
</evidence>
<keyword evidence="3" id="KW-0328">Glycosyltransferase</keyword>
<name>A0ABT3S137_9MICO</name>
<gene>
    <name evidence="10" type="ORF">ORG12_07300</name>
</gene>
<keyword evidence="11" id="KW-1185">Reference proteome</keyword>
<evidence type="ECO:0000259" key="9">
    <source>
        <dbReference type="Pfam" id="PF02366"/>
    </source>
</evidence>
<dbReference type="InterPro" id="IPR003342">
    <property type="entry name" value="ArnT-like_N"/>
</dbReference>
<dbReference type="InterPro" id="IPR050297">
    <property type="entry name" value="LipidA_mod_glycosyltrf_83"/>
</dbReference>
<sequence>MTAPHRTRRSLDRQQLLRVVTFVIVVGVALVFAYWHVGRQRVDVDEDVYVVSGWEYVHGVFIRNLEHPPTAKYLFGLAELALGGPGPLGPRYVAATASFGIGLVFFLWFRRSVGFWAALITAALWWLTPRANGIAWADPASGVATRMDRTALLEPVMMFFAVAAMYAAWRWVNGVDRRRWLWAAASGLLLALAVTSKVTPAVIVLAIIALPMLFRRWSDLLTGGLIAAGTFIVAFVLLYAPLGFGRGFLHMLQFQSEHSATGHTIRLLGHEFQSAPWWANFVYFAQGTSRWLVLVLVIGLVAAFVFRPDRLVAYLAIGLGAQVVFLTSSHVALGHYYYAWMPLLIALAGIGFGRAGWPAQHPGRRQALFRVAAVGLVLALAVAPVVRLGTAVAQARVAGIARLDAELRARGVDHGTVLFGGYNIVAWKPYFPPPRGTWERDADDVTAVVQGMDGRFPMQPGVASFLRTHHDELEHFTVDELQVWIPEHGSIRERDGVLELVP</sequence>
<accession>A0ABT3S137</accession>
<evidence type="ECO:0000313" key="11">
    <source>
        <dbReference type="Proteomes" id="UP001207276"/>
    </source>
</evidence>
<organism evidence="10 11">
    <name type="scientific">Curtobacterium poinsettiae</name>
    <dbReference type="NCBI Taxonomy" id="159612"/>
    <lineage>
        <taxon>Bacteria</taxon>
        <taxon>Bacillati</taxon>
        <taxon>Actinomycetota</taxon>
        <taxon>Actinomycetes</taxon>
        <taxon>Micrococcales</taxon>
        <taxon>Microbacteriaceae</taxon>
        <taxon>Curtobacterium</taxon>
    </lineage>
</organism>
<dbReference type="PANTHER" id="PTHR33908:SF3">
    <property type="entry name" value="UNDECAPRENYL PHOSPHATE-ALPHA-4-AMINO-4-DEOXY-L-ARABINOSE ARABINOSYL TRANSFERASE"/>
    <property type="match status" value="1"/>
</dbReference>
<feature type="transmembrane region" description="Helical" evidence="8">
    <location>
        <begin position="220"/>
        <end position="242"/>
    </location>
</feature>
<evidence type="ECO:0000256" key="5">
    <source>
        <dbReference type="ARBA" id="ARBA00022692"/>
    </source>
</evidence>
<keyword evidence="4" id="KW-0808">Transferase</keyword>
<feature type="transmembrane region" description="Helical" evidence="8">
    <location>
        <begin position="367"/>
        <end position="386"/>
    </location>
</feature>
<keyword evidence="7 8" id="KW-0472">Membrane</keyword>
<feature type="transmembrane region" description="Helical" evidence="8">
    <location>
        <begin position="181"/>
        <end position="208"/>
    </location>
</feature>
<feature type="transmembrane region" description="Helical" evidence="8">
    <location>
        <begin position="92"/>
        <end position="109"/>
    </location>
</feature>
<dbReference type="EMBL" id="JAPJDE010000002">
    <property type="protein sequence ID" value="MCX2848475.1"/>
    <property type="molecule type" value="Genomic_DNA"/>
</dbReference>
<keyword evidence="2" id="KW-1003">Cell membrane</keyword>
<evidence type="ECO:0000313" key="10">
    <source>
        <dbReference type="EMBL" id="MCX2848475.1"/>
    </source>
</evidence>
<feature type="transmembrane region" description="Helical" evidence="8">
    <location>
        <begin position="288"/>
        <end position="306"/>
    </location>
</feature>
<evidence type="ECO:0000256" key="6">
    <source>
        <dbReference type="ARBA" id="ARBA00022989"/>
    </source>
</evidence>
<comment type="subcellular location">
    <subcellularLocation>
        <location evidence="1">Cell membrane</location>
        <topology evidence="1">Multi-pass membrane protein</topology>
    </subcellularLocation>
</comment>
<evidence type="ECO:0000256" key="4">
    <source>
        <dbReference type="ARBA" id="ARBA00022679"/>
    </source>
</evidence>
<feature type="transmembrane region" description="Helical" evidence="8">
    <location>
        <begin position="16"/>
        <end position="37"/>
    </location>
</feature>
<keyword evidence="6 8" id="KW-1133">Transmembrane helix</keyword>
<evidence type="ECO:0000256" key="8">
    <source>
        <dbReference type="SAM" id="Phobius"/>
    </source>
</evidence>
<protein>
    <submittedName>
        <fullName evidence="10">Phospholipid carrier-dependent glycosyltransferase</fullName>
    </submittedName>
</protein>
<feature type="domain" description="ArnT-like N-terminal" evidence="9">
    <location>
        <begin position="30"/>
        <end position="223"/>
    </location>
</feature>
<feature type="transmembrane region" description="Helical" evidence="8">
    <location>
        <begin position="151"/>
        <end position="169"/>
    </location>
</feature>
<reference evidence="10 11" key="1">
    <citation type="submission" date="2022-11" db="EMBL/GenBank/DDBJ databases">
        <title>Taxonomy of Curtobacterium flaccumfaciens.</title>
        <authorList>
            <person name="Osdaghi E."/>
            <person name="Taghavi S.M."/>
            <person name="Hamidizade M."/>
            <person name="Abachi H."/>
            <person name="Fazliarab A."/>
            <person name="Baeyen S."/>
            <person name="Portier P."/>
            <person name="Van Vaerenbergh J."/>
            <person name="Jacques M.-A."/>
        </authorList>
    </citation>
    <scope>NUCLEOTIDE SEQUENCE [LARGE SCALE GENOMIC DNA]</scope>
    <source>
        <strain evidence="10 11">LMG 3715</strain>
    </source>
</reference>
<evidence type="ECO:0000256" key="2">
    <source>
        <dbReference type="ARBA" id="ARBA00022475"/>
    </source>
</evidence>
<feature type="transmembrane region" description="Helical" evidence="8">
    <location>
        <begin position="311"/>
        <end position="331"/>
    </location>
</feature>
<evidence type="ECO:0000256" key="1">
    <source>
        <dbReference type="ARBA" id="ARBA00004651"/>
    </source>
</evidence>
<dbReference type="Proteomes" id="UP001207276">
    <property type="component" value="Unassembled WGS sequence"/>
</dbReference>